<protein>
    <submittedName>
        <fullName evidence="1">Uncharacterized protein</fullName>
    </submittedName>
</protein>
<name>A0A931FGZ0_9ACTN</name>
<evidence type="ECO:0000313" key="2">
    <source>
        <dbReference type="Proteomes" id="UP000657385"/>
    </source>
</evidence>
<proteinExistence type="predicted"/>
<sequence>MDPQVKLRAVRLIEALGSWPAGGSGEAAAARRAAAAGYDPALAAEAGGLLSSAPEAALQVLEAQYGGILSDAASVLVVCRQYTPGHTETADTTAADSGGTTVDVRLSSAQPLWQVTALHPALPGGALALSALSPAARAVLASDAITLPPAAHADVLSGNVHDSALEAMLTLSHSHRIELSVVRSGHPLDVFGTTRPSDHPKGRAFDVWRIDGQAVIDPATPRTLVEGFMRAAAAAGSYNVGGPYLLSGGAPDQFFSDDTHHDHVHVGFDV</sequence>
<accession>A0A931FGZ0</accession>
<comment type="caution">
    <text evidence="1">The sequence shown here is derived from an EMBL/GenBank/DDBJ whole genome shotgun (WGS) entry which is preliminary data.</text>
</comment>
<keyword evidence="2" id="KW-1185">Reference proteome</keyword>
<reference evidence="1" key="1">
    <citation type="submission" date="2020-11" db="EMBL/GenBank/DDBJ databases">
        <title>Isolation and identification of active actinomycetes.</title>
        <authorList>
            <person name="Yu B."/>
        </authorList>
    </citation>
    <scope>NUCLEOTIDE SEQUENCE</scope>
    <source>
        <strain evidence="1">NEAU-YB345</strain>
    </source>
</reference>
<dbReference type="EMBL" id="JADPRT010000007">
    <property type="protein sequence ID" value="MBF9070099.1"/>
    <property type="molecule type" value="Genomic_DNA"/>
</dbReference>
<dbReference type="Proteomes" id="UP000657385">
    <property type="component" value="Unassembled WGS sequence"/>
</dbReference>
<organism evidence="1 2">
    <name type="scientific">Streptacidiphilus fuscans</name>
    <dbReference type="NCBI Taxonomy" id="2789292"/>
    <lineage>
        <taxon>Bacteria</taxon>
        <taxon>Bacillati</taxon>
        <taxon>Actinomycetota</taxon>
        <taxon>Actinomycetes</taxon>
        <taxon>Kitasatosporales</taxon>
        <taxon>Streptomycetaceae</taxon>
        <taxon>Streptacidiphilus</taxon>
    </lineage>
</organism>
<evidence type="ECO:0000313" key="1">
    <source>
        <dbReference type="EMBL" id="MBF9070099.1"/>
    </source>
</evidence>
<gene>
    <name evidence="1" type="ORF">I2501_18915</name>
</gene>
<dbReference type="AlphaFoldDB" id="A0A931FGZ0"/>